<reference evidence="1" key="2">
    <citation type="submission" date="2025-08" db="UniProtKB">
        <authorList>
            <consortium name="RefSeq"/>
        </authorList>
    </citation>
    <scope>IDENTIFICATION</scope>
</reference>
<dbReference type="KEGG" id="ang:An01g13430"/>
<accession>A0AAJ8BXV9</accession>
<dbReference type="RefSeq" id="XP_059605922.1">
    <property type="nucleotide sequence ID" value="XM_059745261.1"/>
</dbReference>
<dbReference type="AlphaFoldDB" id="A0AAJ8BXV9"/>
<dbReference type="VEuPathDB" id="FungiDB:An01g13430"/>
<dbReference type="GeneID" id="84590145"/>
<proteinExistence type="predicted"/>
<reference evidence="1" key="1">
    <citation type="submission" date="2025-02" db="EMBL/GenBank/DDBJ databases">
        <authorList>
            <consortium name="NCBI Genome Project"/>
        </authorList>
    </citation>
    <scope>NUCLEOTIDE SEQUENCE</scope>
</reference>
<sequence>MATHNILLCFANPISSITGLCTSPGPTHRDRPERCNGPKRESRLLAHGTRQGGMRNLLRRGMRMLSVCATSPTRLAGDIISVADRATSWIETAACSWIHDAARARAHPAQVLWYQVDASVNVFSGIREPKGKFSRMVPNQTLSSSASHSEHNNYSTISCWIETFPRERLLIVSATSNWTLFPLFFLPFNCWIDMTVRSPSLDGCRAHTKTHRHSTRYWERDAKNLTAKVSPRARLTEVDGK</sequence>
<evidence type="ECO:0000313" key="1">
    <source>
        <dbReference type="RefSeq" id="XP_059605922.1"/>
    </source>
</evidence>
<protein>
    <submittedName>
        <fullName evidence="1">Uncharacterized protein</fullName>
    </submittedName>
</protein>
<gene>
    <name evidence="1" type="ORF">An01g13430</name>
</gene>
<name>A0AAJ8BXV9_ASPNG</name>
<organism evidence="1">
    <name type="scientific">Aspergillus niger</name>
    <dbReference type="NCBI Taxonomy" id="5061"/>
    <lineage>
        <taxon>Eukaryota</taxon>
        <taxon>Fungi</taxon>
        <taxon>Dikarya</taxon>
        <taxon>Ascomycota</taxon>
        <taxon>Pezizomycotina</taxon>
        <taxon>Eurotiomycetes</taxon>
        <taxon>Eurotiomycetidae</taxon>
        <taxon>Eurotiales</taxon>
        <taxon>Aspergillaceae</taxon>
        <taxon>Aspergillus</taxon>
        <taxon>Aspergillus subgen. Circumdati</taxon>
    </lineage>
</organism>